<evidence type="ECO:0000313" key="2">
    <source>
        <dbReference type="Proteomes" id="UP000786662"/>
    </source>
</evidence>
<dbReference type="AlphaFoldDB" id="A0A9D6HST8"/>
<organism evidence="1 2">
    <name type="scientific">Candidatus Sungiibacteriota bacterium</name>
    <dbReference type="NCBI Taxonomy" id="2750080"/>
    <lineage>
        <taxon>Bacteria</taxon>
        <taxon>Candidatus Sungiibacteriota</taxon>
    </lineage>
</organism>
<gene>
    <name evidence="1" type="ORF">HYT38_02765</name>
</gene>
<evidence type="ECO:0000313" key="1">
    <source>
        <dbReference type="EMBL" id="MBI2052567.1"/>
    </source>
</evidence>
<dbReference type="EMBL" id="JACOYY010000075">
    <property type="protein sequence ID" value="MBI2052567.1"/>
    <property type="molecule type" value="Genomic_DNA"/>
</dbReference>
<accession>A0A9D6HST8</accession>
<name>A0A9D6HST8_9BACT</name>
<comment type="caution">
    <text evidence="1">The sequence shown here is derived from an EMBL/GenBank/DDBJ whole genome shotgun (WGS) entry which is preliminary data.</text>
</comment>
<sequence length="62" mass="7070">MKRLPFTKEDVARAARMYRSNADAAAALGIAHGTFGCLCRRYGIVSPFQKRQERKKTIKKKK</sequence>
<dbReference type="Proteomes" id="UP000786662">
    <property type="component" value="Unassembled WGS sequence"/>
</dbReference>
<reference evidence="1" key="1">
    <citation type="submission" date="2020-07" db="EMBL/GenBank/DDBJ databases">
        <title>Huge and variable diversity of episymbiotic CPR bacteria and DPANN archaea in groundwater ecosystems.</title>
        <authorList>
            <person name="He C.Y."/>
            <person name="Keren R."/>
            <person name="Whittaker M."/>
            <person name="Farag I.F."/>
            <person name="Doudna J."/>
            <person name="Cate J.H.D."/>
            <person name="Banfield J.F."/>
        </authorList>
    </citation>
    <scope>NUCLEOTIDE SEQUENCE</scope>
    <source>
        <strain evidence="1">NC_groundwater_191_Ag_S-0.1um_45_8</strain>
    </source>
</reference>
<protein>
    <submittedName>
        <fullName evidence="1">Uncharacterized protein</fullName>
    </submittedName>
</protein>
<proteinExistence type="predicted"/>